<feature type="transmembrane region" description="Helical" evidence="22">
    <location>
        <begin position="540"/>
        <end position="557"/>
    </location>
</feature>
<dbReference type="SUPFAM" id="SSF103473">
    <property type="entry name" value="MFS general substrate transporter"/>
    <property type="match status" value="1"/>
</dbReference>
<dbReference type="STRING" id="61424.A0A2T9YVH8"/>
<evidence type="ECO:0000256" key="10">
    <source>
        <dbReference type="ARBA" id="ARBA00044893"/>
    </source>
</evidence>
<feature type="transmembrane region" description="Helical" evidence="22">
    <location>
        <begin position="160"/>
        <end position="179"/>
    </location>
</feature>
<feature type="transmembrane region" description="Helical" evidence="22">
    <location>
        <begin position="131"/>
        <end position="153"/>
    </location>
</feature>
<protein>
    <recommendedName>
        <fullName evidence="18">Lysosomal dipeptide transporter MFSD1</fullName>
    </recommendedName>
    <alternativeName>
        <fullName evidence="19">Major facilitator superfamily domain-containing protein 1</fullName>
    </alternativeName>
</protein>
<comment type="catalytic activity">
    <reaction evidence="16">
        <text>L-alanyl-L-lysine(out) = L-alanyl-L-lysine(in)</text>
        <dbReference type="Rhea" id="RHEA:79415"/>
        <dbReference type="ChEBI" id="CHEBI:192470"/>
    </reaction>
</comment>
<comment type="caution">
    <text evidence="24">The sequence shown here is derived from an EMBL/GenBank/DDBJ whole genome shotgun (WGS) entry which is preliminary data.</text>
</comment>
<comment type="catalytic activity">
    <reaction evidence="5">
        <text>L-lysyl-L-alanine(out) = L-lysyl-L-alanine(in)</text>
        <dbReference type="Rhea" id="RHEA:79399"/>
        <dbReference type="ChEBI" id="CHEBI:229954"/>
    </reaction>
</comment>
<comment type="catalytic activity">
    <reaction evidence="7">
        <text>L-alpha-aminoacyl-L-arginine(out) = L-alpha-aminoacyl-L-arginine(in)</text>
        <dbReference type="Rhea" id="RHEA:79367"/>
        <dbReference type="ChEBI" id="CHEBI:229968"/>
    </reaction>
</comment>
<dbReference type="InterPro" id="IPR052187">
    <property type="entry name" value="MFSD1"/>
</dbReference>
<evidence type="ECO:0000256" key="21">
    <source>
        <dbReference type="ARBA" id="ARBA00046376"/>
    </source>
</evidence>
<keyword evidence="2 22" id="KW-0812">Transmembrane</keyword>
<feature type="domain" description="Major facilitator superfamily (MFS) profile" evidence="23">
    <location>
        <begin position="95"/>
        <end position="496"/>
    </location>
</feature>
<dbReference type="PANTHER" id="PTHR23512">
    <property type="entry name" value="MAJOR FACILITATOR SUPERFAMILY DOMAIN-CONTAINING PROTEIN 1"/>
    <property type="match status" value="1"/>
</dbReference>
<keyword evidence="3 22" id="KW-1133">Transmembrane helix</keyword>
<comment type="catalytic activity">
    <reaction evidence="9">
        <text>L-lysyl-L-alpha-amino acid(out) = L-lysyl-L-alpha-amino acid(in)</text>
        <dbReference type="Rhea" id="RHEA:79387"/>
        <dbReference type="ChEBI" id="CHEBI:229965"/>
    </reaction>
</comment>
<comment type="catalytic activity">
    <reaction evidence="6">
        <text>L-histidyl-glycine(out) = L-histidyl-glycine(in)</text>
        <dbReference type="Rhea" id="RHEA:79395"/>
        <dbReference type="ChEBI" id="CHEBI:229957"/>
    </reaction>
</comment>
<dbReference type="GO" id="GO:0022857">
    <property type="term" value="F:transmembrane transporter activity"/>
    <property type="evidence" value="ECO:0007669"/>
    <property type="project" value="InterPro"/>
</dbReference>
<evidence type="ECO:0000256" key="22">
    <source>
        <dbReference type="SAM" id="Phobius"/>
    </source>
</evidence>
<reference evidence="24 25" key="1">
    <citation type="journal article" date="2018" name="MBio">
        <title>Comparative Genomics Reveals the Core Gene Toolbox for the Fungus-Insect Symbiosis.</title>
        <authorList>
            <person name="Wang Y."/>
            <person name="Stata M."/>
            <person name="Wang W."/>
            <person name="Stajich J.E."/>
            <person name="White M.M."/>
            <person name="Moncalvo J.M."/>
        </authorList>
    </citation>
    <scope>NUCLEOTIDE SEQUENCE [LARGE SCALE GENOMIC DNA]</scope>
    <source>
        <strain evidence="24 25">AUS-77-4</strain>
    </source>
</reference>
<comment type="subunit">
    <text evidence="21">Homodimer. Interacts with lysosomal protein GLMP (via lumenal domain); the interaction starts while both proteins are still in the endoplasmic reticulum and is required for stabilization of MFSD1 in lysosomes but has no direct effect on its targeting to lysosomes or transporter activity.</text>
</comment>
<evidence type="ECO:0000256" key="12">
    <source>
        <dbReference type="ARBA" id="ARBA00044899"/>
    </source>
</evidence>
<comment type="catalytic activity">
    <reaction evidence="11">
        <text>L-aspartyl-L-lysine(out) = L-aspartyl-L-lysine(in)</text>
        <dbReference type="Rhea" id="RHEA:79411"/>
        <dbReference type="ChEBI" id="CHEBI:229953"/>
    </reaction>
</comment>
<dbReference type="Proteomes" id="UP000245699">
    <property type="component" value="Unassembled WGS sequence"/>
</dbReference>
<name>A0A2T9YVH8_9FUNG</name>
<dbReference type="AlphaFoldDB" id="A0A2T9YVH8"/>
<comment type="catalytic activity">
    <reaction evidence="10">
        <text>L-alpha-aminoacyl-L-lysine(out) = L-alpha-aminoacyl-L-lysine(in)</text>
        <dbReference type="Rhea" id="RHEA:79383"/>
        <dbReference type="ChEBI" id="CHEBI:229966"/>
    </reaction>
</comment>
<evidence type="ECO:0000256" key="9">
    <source>
        <dbReference type="ARBA" id="ARBA00044891"/>
    </source>
</evidence>
<comment type="catalytic activity">
    <reaction evidence="12">
        <text>L-arginyl-L-alpha-amino acid(out) = L-arginyl-L-alpha-amino acid(in)</text>
        <dbReference type="Rhea" id="RHEA:79371"/>
        <dbReference type="ChEBI" id="CHEBI:84315"/>
    </reaction>
</comment>
<evidence type="ECO:0000256" key="5">
    <source>
        <dbReference type="ARBA" id="ARBA00044876"/>
    </source>
</evidence>
<evidence type="ECO:0000256" key="17">
    <source>
        <dbReference type="ARBA" id="ARBA00044924"/>
    </source>
</evidence>
<evidence type="ECO:0000256" key="7">
    <source>
        <dbReference type="ARBA" id="ARBA00044881"/>
    </source>
</evidence>
<feature type="transmembrane region" description="Helical" evidence="22">
    <location>
        <begin position="344"/>
        <end position="364"/>
    </location>
</feature>
<dbReference type="PANTHER" id="PTHR23512:SF12">
    <property type="entry name" value="TRANSPORTER, PUTATIVE (AFU_ORTHOLOGUE AFUA_4G00260)-RELATED"/>
    <property type="match status" value="1"/>
</dbReference>
<proteinExistence type="predicted"/>
<dbReference type="OrthoDB" id="424834at2759"/>
<comment type="catalytic activity">
    <reaction evidence="17">
        <text>L-lysyl-glycine(out) = L-lysyl-glycine(in)</text>
        <dbReference type="Rhea" id="RHEA:79407"/>
        <dbReference type="ChEBI" id="CHEBI:191202"/>
    </reaction>
</comment>
<dbReference type="InterPro" id="IPR011701">
    <property type="entry name" value="MFS"/>
</dbReference>
<comment type="catalytic activity">
    <reaction evidence="13">
        <text>L-lysyl-L-lysine(out) = L-lysyl-L-lysine(in)</text>
        <dbReference type="Rhea" id="RHEA:79403"/>
        <dbReference type="ChEBI" id="CHEBI:229956"/>
    </reaction>
</comment>
<evidence type="ECO:0000256" key="14">
    <source>
        <dbReference type="ARBA" id="ARBA00044903"/>
    </source>
</evidence>
<evidence type="ECO:0000313" key="24">
    <source>
        <dbReference type="EMBL" id="PVU96286.1"/>
    </source>
</evidence>
<evidence type="ECO:0000256" key="6">
    <source>
        <dbReference type="ARBA" id="ARBA00044878"/>
    </source>
</evidence>
<gene>
    <name evidence="24" type="ORF">BB559_002441</name>
</gene>
<dbReference type="GO" id="GO:0016020">
    <property type="term" value="C:membrane"/>
    <property type="evidence" value="ECO:0007669"/>
    <property type="project" value="UniProtKB-SubCell"/>
</dbReference>
<feature type="transmembrane region" description="Helical" evidence="22">
    <location>
        <begin position="248"/>
        <end position="272"/>
    </location>
</feature>
<evidence type="ECO:0000256" key="1">
    <source>
        <dbReference type="ARBA" id="ARBA00004141"/>
    </source>
</evidence>
<keyword evidence="4 22" id="KW-0472">Membrane</keyword>
<dbReference type="PROSITE" id="PS00018">
    <property type="entry name" value="EF_HAND_1"/>
    <property type="match status" value="1"/>
</dbReference>
<feature type="transmembrane region" description="Helical" evidence="22">
    <location>
        <begin position="185"/>
        <end position="205"/>
    </location>
</feature>
<comment type="subcellular location">
    <subcellularLocation>
        <location evidence="1">Membrane</location>
        <topology evidence="1">Multi-pass membrane protein</topology>
    </subcellularLocation>
</comment>
<sequence length="562" mass="62115">MNGKQNLDLKVEFIGEHSPLAGTSHKNSLSQEDSFIQTSNQSHNETNHEHISRIFQGSPVDLSGSENIEEIDEAGREFNDGSSTDPNLFKYKFFALLCTLLISVGSHYSAHTLGALKSTIKKELDITNAQYGALQSSVSLVNTIIPVLGGLFIDSFGTSLGSLLATSLIMTGSVIVAISTNMSSFGVMVLGRIIYGLGSGTIVTVQETILGHWFRGSSLAVTIALQISTARLSSFLSMGTAVPIANWVGFYGAAFWASSLVCVLSFIVNLMYWYQMKHIHKRTDVSSLQKLILKNKFNPGLIFLFSGLFWLITAESFVLGSSWTTFLHINSEFIKLKFGVNDEIAAWNASISQLLPVFLVPFLGMFVDKYGRRPELIITSSTTFLLSILILGFTMVSPIIGMLIFSISLALGPVCLISSVALIIPSGMLGTAYGIYKSAQNVGNTVVDIWVGQLQDNNTDGIITSKDYQRVMYFYIFWSILAIAIGTLISYIDKKYHLSLLYSNKDYRIHALEYFRENSEVHGDLQPQSILSSMTNLPKSYPVLVWIGFLLYSWYLFGKYLL</sequence>
<dbReference type="Pfam" id="PF07690">
    <property type="entry name" value="MFS_1"/>
    <property type="match status" value="2"/>
</dbReference>
<evidence type="ECO:0000256" key="20">
    <source>
        <dbReference type="ARBA" id="ARBA00045709"/>
    </source>
</evidence>
<organism evidence="24 25">
    <name type="scientific">Furculomyces boomerangus</name>
    <dbReference type="NCBI Taxonomy" id="61424"/>
    <lineage>
        <taxon>Eukaryota</taxon>
        <taxon>Fungi</taxon>
        <taxon>Fungi incertae sedis</taxon>
        <taxon>Zoopagomycota</taxon>
        <taxon>Kickxellomycotina</taxon>
        <taxon>Harpellomycetes</taxon>
        <taxon>Harpellales</taxon>
        <taxon>Harpellaceae</taxon>
        <taxon>Furculomyces</taxon>
    </lineage>
</organism>
<comment type="catalytic activity">
    <reaction evidence="14">
        <text>L-arginyl-glycine(out) = L-arginyl-glycine(in)</text>
        <dbReference type="Rhea" id="RHEA:79391"/>
        <dbReference type="ChEBI" id="CHEBI:229955"/>
    </reaction>
</comment>
<dbReference type="InterPro" id="IPR018247">
    <property type="entry name" value="EF_Hand_1_Ca_BS"/>
</dbReference>
<dbReference type="InterPro" id="IPR005829">
    <property type="entry name" value="Sugar_transporter_CS"/>
</dbReference>
<comment type="function">
    <text evidence="20">Lysosomal dipeptide uniporter that selectively exports lysine, arginine or histidine-containing dipeptides with a net positive charge from the lysosome lumen into the cytosol. Could play a role in a specific type of protein O-glycosylation indirectly regulating macrophages migration and tissue invasion. Also essential for liver homeostasis.</text>
</comment>
<dbReference type="Gene3D" id="1.20.1250.20">
    <property type="entry name" value="MFS general substrate transporter like domains"/>
    <property type="match status" value="2"/>
</dbReference>
<accession>A0A2T9YVH8</accession>
<feature type="transmembrane region" description="Helical" evidence="22">
    <location>
        <begin position="93"/>
        <end position="111"/>
    </location>
</feature>
<comment type="catalytic activity">
    <reaction evidence="15">
        <text>L-histidyl-L-alpha-amino acid(out) = L-histidyl-L-alpha-amino acid(in)</text>
        <dbReference type="Rhea" id="RHEA:79379"/>
        <dbReference type="ChEBI" id="CHEBI:229964"/>
    </reaction>
</comment>
<evidence type="ECO:0000256" key="3">
    <source>
        <dbReference type="ARBA" id="ARBA00022989"/>
    </source>
</evidence>
<evidence type="ECO:0000259" key="23">
    <source>
        <dbReference type="PROSITE" id="PS50850"/>
    </source>
</evidence>
<evidence type="ECO:0000256" key="13">
    <source>
        <dbReference type="ARBA" id="ARBA00044900"/>
    </source>
</evidence>
<evidence type="ECO:0000256" key="19">
    <source>
        <dbReference type="ARBA" id="ARBA00045018"/>
    </source>
</evidence>
<evidence type="ECO:0000256" key="18">
    <source>
        <dbReference type="ARBA" id="ARBA00044985"/>
    </source>
</evidence>
<dbReference type="PROSITE" id="PS00216">
    <property type="entry name" value="SUGAR_TRANSPORT_1"/>
    <property type="match status" value="1"/>
</dbReference>
<evidence type="ECO:0000256" key="11">
    <source>
        <dbReference type="ARBA" id="ARBA00044898"/>
    </source>
</evidence>
<keyword evidence="25" id="KW-1185">Reference proteome</keyword>
<evidence type="ECO:0000313" key="25">
    <source>
        <dbReference type="Proteomes" id="UP000245699"/>
    </source>
</evidence>
<evidence type="ECO:0000256" key="4">
    <source>
        <dbReference type="ARBA" id="ARBA00023136"/>
    </source>
</evidence>
<feature type="transmembrane region" description="Helical" evidence="22">
    <location>
        <begin position="300"/>
        <end position="324"/>
    </location>
</feature>
<feature type="transmembrane region" description="Helical" evidence="22">
    <location>
        <begin position="472"/>
        <end position="492"/>
    </location>
</feature>
<evidence type="ECO:0000256" key="8">
    <source>
        <dbReference type="ARBA" id="ARBA00044884"/>
    </source>
</evidence>
<dbReference type="InterPro" id="IPR036259">
    <property type="entry name" value="MFS_trans_sf"/>
</dbReference>
<evidence type="ECO:0000256" key="2">
    <source>
        <dbReference type="ARBA" id="ARBA00022692"/>
    </source>
</evidence>
<evidence type="ECO:0000256" key="16">
    <source>
        <dbReference type="ARBA" id="ARBA00044919"/>
    </source>
</evidence>
<evidence type="ECO:0000256" key="15">
    <source>
        <dbReference type="ARBA" id="ARBA00044912"/>
    </source>
</evidence>
<dbReference type="EMBL" id="MBFT01000154">
    <property type="protein sequence ID" value="PVU96286.1"/>
    <property type="molecule type" value="Genomic_DNA"/>
</dbReference>
<dbReference type="PROSITE" id="PS50850">
    <property type="entry name" value="MFS"/>
    <property type="match status" value="1"/>
</dbReference>
<comment type="catalytic activity">
    <reaction evidence="8">
        <text>L-alpha-aminoacyl-L-histidine(out) = L-alpha-aminoacyl-L-histidine(in)</text>
        <dbReference type="Rhea" id="RHEA:79375"/>
        <dbReference type="ChEBI" id="CHEBI:229967"/>
    </reaction>
</comment>
<dbReference type="InterPro" id="IPR020846">
    <property type="entry name" value="MFS_dom"/>
</dbReference>